<dbReference type="GO" id="GO:0003700">
    <property type="term" value="F:DNA-binding transcription factor activity"/>
    <property type="evidence" value="ECO:0007669"/>
    <property type="project" value="InterPro"/>
</dbReference>
<evidence type="ECO:0000259" key="2">
    <source>
        <dbReference type="PROSITE" id="PS50937"/>
    </source>
</evidence>
<dbReference type="EMBL" id="AEDD01000001">
    <property type="protein sequence ID" value="EFM12545.1"/>
    <property type="molecule type" value="Genomic_DNA"/>
</dbReference>
<evidence type="ECO:0000313" key="3">
    <source>
        <dbReference type="EMBL" id="EFM12545.1"/>
    </source>
</evidence>
<dbReference type="PANTHER" id="PTHR30204:SF82">
    <property type="entry name" value="TRANSCRIPTIONAL REGULATOR, MERR FAMILY"/>
    <property type="match status" value="1"/>
</dbReference>
<evidence type="ECO:0000256" key="1">
    <source>
        <dbReference type="ARBA" id="ARBA00023125"/>
    </source>
</evidence>
<dbReference type="AlphaFoldDB" id="E0I4L4"/>
<dbReference type="OrthoDB" id="9811174at2"/>
<dbReference type="SMART" id="SM00422">
    <property type="entry name" value="HTH_MERR"/>
    <property type="match status" value="1"/>
</dbReference>
<dbReference type="STRING" id="717606.PaecuDRAFT_0056"/>
<dbReference type="InterPro" id="IPR009061">
    <property type="entry name" value="DNA-bd_dom_put_sf"/>
</dbReference>
<dbReference type="GO" id="GO:0003677">
    <property type="term" value="F:DNA binding"/>
    <property type="evidence" value="ECO:0007669"/>
    <property type="project" value="UniProtKB-KW"/>
</dbReference>
<dbReference type="CDD" id="cd01109">
    <property type="entry name" value="HTH_YyaN"/>
    <property type="match status" value="1"/>
</dbReference>
<protein>
    <submittedName>
        <fullName evidence="3">Transcriptional regulator, MerR family</fullName>
    </submittedName>
</protein>
<organism evidence="3 4">
    <name type="scientific">Paenibacillus curdlanolyticus YK9</name>
    <dbReference type="NCBI Taxonomy" id="717606"/>
    <lineage>
        <taxon>Bacteria</taxon>
        <taxon>Bacillati</taxon>
        <taxon>Bacillota</taxon>
        <taxon>Bacilli</taxon>
        <taxon>Bacillales</taxon>
        <taxon>Paenibacillaceae</taxon>
        <taxon>Paenibacillus</taxon>
    </lineage>
</organism>
<gene>
    <name evidence="3" type="ORF">PaecuDRAFT_0056</name>
</gene>
<dbReference type="Pfam" id="PF13411">
    <property type="entry name" value="MerR_1"/>
    <property type="match status" value="1"/>
</dbReference>
<dbReference type="PANTHER" id="PTHR30204">
    <property type="entry name" value="REDOX-CYCLING DRUG-SENSING TRANSCRIPTIONAL ACTIVATOR SOXR"/>
    <property type="match status" value="1"/>
</dbReference>
<keyword evidence="1" id="KW-0238">DNA-binding</keyword>
<evidence type="ECO:0000313" key="4">
    <source>
        <dbReference type="Proteomes" id="UP000005387"/>
    </source>
</evidence>
<dbReference type="SUPFAM" id="SSF46955">
    <property type="entry name" value="Putative DNA-binding domain"/>
    <property type="match status" value="1"/>
</dbReference>
<dbReference type="eggNOG" id="COG0789">
    <property type="taxonomic scope" value="Bacteria"/>
</dbReference>
<dbReference type="PRINTS" id="PR00040">
    <property type="entry name" value="HTHMERR"/>
</dbReference>
<keyword evidence="4" id="KW-1185">Reference proteome</keyword>
<feature type="domain" description="HTH merR-type" evidence="2">
    <location>
        <begin position="2"/>
        <end position="71"/>
    </location>
</feature>
<accession>E0I4L4</accession>
<reference evidence="3 4" key="1">
    <citation type="submission" date="2010-07" db="EMBL/GenBank/DDBJ databases">
        <title>The draft genome of Paenibacillus curdlanolyticus YK9.</title>
        <authorList>
            <consortium name="US DOE Joint Genome Institute (JGI-PGF)"/>
            <person name="Lucas S."/>
            <person name="Copeland A."/>
            <person name="Lapidus A."/>
            <person name="Cheng J.-F."/>
            <person name="Bruce D."/>
            <person name="Goodwin L."/>
            <person name="Pitluck S."/>
            <person name="Land M.L."/>
            <person name="Hauser L."/>
            <person name="Chang Y.-J."/>
            <person name="Jeffries C."/>
            <person name="Anderson I.J."/>
            <person name="Johnson E."/>
            <person name="Loganathan U."/>
            <person name="Mulhopadhyay B."/>
            <person name="Kyrpides N."/>
            <person name="Woyke T.J."/>
        </authorList>
    </citation>
    <scope>NUCLEOTIDE SEQUENCE [LARGE SCALE GENOMIC DNA]</scope>
    <source>
        <strain evidence="3 4">YK9</strain>
    </source>
</reference>
<dbReference type="Proteomes" id="UP000005387">
    <property type="component" value="Unassembled WGS sequence"/>
</dbReference>
<dbReference type="Gene3D" id="1.10.1660.10">
    <property type="match status" value="1"/>
</dbReference>
<name>E0I4L4_9BACL</name>
<dbReference type="InterPro" id="IPR000551">
    <property type="entry name" value="MerR-type_HTH_dom"/>
</dbReference>
<proteinExistence type="predicted"/>
<sequence>MTYTINEAAQQFGLTAHTLRFYDKEGLLPFVSRNASGNRVFTDDDMNWLKLICCLKDTGMPIKEIKQYCDWSKQGSSTIEERKALLASHRKEVLRQIEALKANAELLTAKIGFYEDPGNVRLVEELARRGAD</sequence>
<dbReference type="PROSITE" id="PS50937">
    <property type="entry name" value="HTH_MERR_2"/>
    <property type="match status" value="1"/>
</dbReference>
<dbReference type="RefSeq" id="WP_006036074.1">
    <property type="nucleotide sequence ID" value="NZ_AEDD01000001.1"/>
</dbReference>
<dbReference type="InterPro" id="IPR047057">
    <property type="entry name" value="MerR_fam"/>
</dbReference>